<gene>
    <name evidence="1" type="ORF">BHU25_16855</name>
</gene>
<reference evidence="1 2" key="1">
    <citation type="submission" date="2016-10" db="EMBL/GenBank/DDBJ databases">
        <title>Comparative genome analysis of multiple Pseudomonas spp. focuses on biocontrol and plant growth promoting traits.</title>
        <authorList>
            <person name="Tao X.-Y."/>
            <person name="Taylor C.G."/>
        </authorList>
    </citation>
    <scope>NUCLEOTIDE SEQUENCE [LARGE SCALE GENOMIC DNA]</scope>
    <source>
        <strain evidence="1 2">15D11</strain>
    </source>
</reference>
<dbReference type="AlphaFoldDB" id="A0A423DGQ7"/>
<accession>A0A423DGQ7</accession>
<keyword evidence="2" id="KW-1185">Reference proteome</keyword>
<dbReference type="STRING" id="1292031.GCA_000425805_05273"/>
<name>A0A423DGQ7_9PSED</name>
<proteinExistence type="predicted"/>
<organism evidence="1 2">
    <name type="scientific">Pseudomonas vranovensis</name>
    <dbReference type="NCBI Taxonomy" id="321661"/>
    <lineage>
        <taxon>Bacteria</taxon>
        <taxon>Pseudomonadati</taxon>
        <taxon>Pseudomonadota</taxon>
        <taxon>Gammaproteobacteria</taxon>
        <taxon>Pseudomonadales</taxon>
        <taxon>Pseudomonadaceae</taxon>
        <taxon>Pseudomonas</taxon>
    </lineage>
</organism>
<dbReference type="EMBL" id="MOAM01000024">
    <property type="protein sequence ID" value="ROL70728.1"/>
    <property type="molecule type" value="Genomic_DNA"/>
</dbReference>
<comment type="caution">
    <text evidence="1">The sequence shown here is derived from an EMBL/GenBank/DDBJ whole genome shotgun (WGS) entry which is preliminary data.</text>
</comment>
<evidence type="ECO:0000313" key="1">
    <source>
        <dbReference type="EMBL" id="ROL70728.1"/>
    </source>
</evidence>
<evidence type="ECO:0000313" key="2">
    <source>
        <dbReference type="Proteomes" id="UP000285286"/>
    </source>
</evidence>
<dbReference type="Proteomes" id="UP000285286">
    <property type="component" value="Unassembled WGS sequence"/>
</dbReference>
<protein>
    <submittedName>
        <fullName evidence="1">Uncharacterized protein</fullName>
    </submittedName>
</protein>
<sequence length="88" mass="10153">MKEQKLEEILKKMLNENTDISARSVIRETDSPFKHASDVTRQPQRKALLERYQNEKKLPVADVAARLGVSTHSLYAWITCPDTEALIW</sequence>